<evidence type="ECO:0000313" key="4">
    <source>
        <dbReference type="Proteomes" id="UP000509750"/>
    </source>
</evidence>
<protein>
    <submittedName>
        <fullName evidence="3">MarR family transcriptional regulator</fullName>
    </submittedName>
</protein>
<feature type="domain" description="HTH marR-type" evidence="2">
    <location>
        <begin position="1"/>
        <end position="144"/>
    </location>
</feature>
<keyword evidence="4" id="KW-1185">Reference proteome</keyword>
<sequence length="160" mass="18105">MDLSATRNCHCLAARRRAREITRRYEEELRPHGLRATQFSVLAALAQTGPKPLGELADLLGLDRTTLTRSAHRLEDKGWIADAESADARERPLRLTPAGRRKIEAAYPAWKRAQDAVEQQAGQRRTERSHDGATTMTPIQRQTERESRTEPSEPSTDHEE</sequence>
<dbReference type="InterPro" id="IPR000835">
    <property type="entry name" value="HTH_MarR-typ"/>
</dbReference>
<dbReference type="RefSeq" id="WP_179170561.1">
    <property type="nucleotide sequence ID" value="NZ_CP058529.1"/>
</dbReference>
<evidence type="ECO:0000259" key="2">
    <source>
        <dbReference type="PROSITE" id="PS50995"/>
    </source>
</evidence>
<dbReference type="InterPro" id="IPR036388">
    <property type="entry name" value="WH-like_DNA-bd_sf"/>
</dbReference>
<dbReference type="GO" id="GO:0006950">
    <property type="term" value="P:response to stress"/>
    <property type="evidence" value="ECO:0007669"/>
    <property type="project" value="TreeGrafter"/>
</dbReference>
<feature type="region of interest" description="Disordered" evidence="1">
    <location>
        <begin position="79"/>
        <end position="160"/>
    </location>
</feature>
<evidence type="ECO:0000256" key="1">
    <source>
        <dbReference type="SAM" id="MobiDB-lite"/>
    </source>
</evidence>
<organism evidence="3 4">
    <name type="scientific">Halorarum halophilum</name>
    <dbReference type="NCBI Taxonomy" id="2743090"/>
    <lineage>
        <taxon>Archaea</taxon>
        <taxon>Methanobacteriati</taxon>
        <taxon>Methanobacteriota</taxon>
        <taxon>Stenosarchaea group</taxon>
        <taxon>Halobacteria</taxon>
        <taxon>Halobacteriales</taxon>
        <taxon>Haloferacaceae</taxon>
        <taxon>Halorarum</taxon>
    </lineage>
</organism>
<gene>
    <name evidence="3" type="ORF">HUG10_16225</name>
</gene>
<dbReference type="GO" id="GO:0003700">
    <property type="term" value="F:DNA-binding transcription factor activity"/>
    <property type="evidence" value="ECO:0007669"/>
    <property type="project" value="InterPro"/>
</dbReference>
<dbReference type="Pfam" id="PF01047">
    <property type="entry name" value="MarR"/>
    <property type="match status" value="1"/>
</dbReference>
<dbReference type="EMBL" id="CP058529">
    <property type="protein sequence ID" value="QLG28987.1"/>
    <property type="molecule type" value="Genomic_DNA"/>
</dbReference>
<dbReference type="PANTHER" id="PTHR33164:SF105">
    <property type="entry name" value="TRANSCRIPTIONAL REPRESSOR PROTEIN-RELATED"/>
    <property type="match status" value="1"/>
</dbReference>
<dbReference type="KEGG" id="halg:HUG10_16225"/>
<feature type="compositionally biased region" description="Basic and acidic residues" evidence="1">
    <location>
        <begin position="142"/>
        <end position="160"/>
    </location>
</feature>
<evidence type="ECO:0000313" key="3">
    <source>
        <dbReference type="EMBL" id="QLG28987.1"/>
    </source>
</evidence>
<reference evidence="3 4" key="1">
    <citation type="submission" date="2020-07" db="EMBL/GenBank/DDBJ databases">
        <title>Gai3-2, isolated from salt lake.</title>
        <authorList>
            <person name="Cui H."/>
            <person name="Shi X."/>
        </authorList>
    </citation>
    <scope>NUCLEOTIDE SEQUENCE [LARGE SCALE GENOMIC DNA]</scope>
    <source>
        <strain evidence="3 4">Gai3-2</strain>
    </source>
</reference>
<accession>A0A7D5GMT3</accession>
<dbReference type="AlphaFoldDB" id="A0A7D5GMT3"/>
<dbReference type="PANTHER" id="PTHR33164">
    <property type="entry name" value="TRANSCRIPTIONAL REGULATOR, MARR FAMILY"/>
    <property type="match status" value="1"/>
</dbReference>
<dbReference type="SUPFAM" id="SSF46785">
    <property type="entry name" value="Winged helix' DNA-binding domain"/>
    <property type="match status" value="1"/>
</dbReference>
<dbReference type="InterPro" id="IPR039422">
    <property type="entry name" value="MarR/SlyA-like"/>
</dbReference>
<dbReference type="OrthoDB" id="350672at2157"/>
<proteinExistence type="predicted"/>
<dbReference type="Gene3D" id="1.10.10.10">
    <property type="entry name" value="Winged helix-like DNA-binding domain superfamily/Winged helix DNA-binding domain"/>
    <property type="match status" value="1"/>
</dbReference>
<name>A0A7D5GMT3_9EURY</name>
<dbReference type="GeneID" id="56030412"/>
<dbReference type="SMART" id="SM00347">
    <property type="entry name" value="HTH_MARR"/>
    <property type="match status" value="1"/>
</dbReference>
<dbReference type="PROSITE" id="PS50995">
    <property type="entry name" value="HTH_MARR_2"/>
    <property type="match status" value="1"/>
</dbReference>
<dbReference type="InterPro" id="IPR036390">
    <property type="entry name" value="WH_DNA-bd_sf"/>
</dbReference>
<dbReference type="Proteomes" id="UP000509750">
    <property type="component" value="Chromosome"/>
</dbReference>